<dbReference type="GO" id="GO:0006094">
    <property type="term" value="P:gluconeogenesis"/>
    <property type="evidence" value="ECO:0007669"/>
    <property type="project" value="UniProtKB-KW"/>
</dbReference>
<dbReference type="GO" id="GO:0006567">
    <property type="term" value="P:L-threonine catabolic process"/>
    <property type="evidence" value="ECO:0007669"/>
    <property type="project" value="TreeGrafter"/>
</dbReference>
<evidence type="ECO:0000256" key="7">
    <source>
        <dbReference type="ARBA" id="ARBA00022490"/>
    </source>
</evidence>
<evidence type="ECO:0000256" key="3">
    <source>
        <dbReference type="ARBA" id="ARBA00004742"/>
    </source>
</evidence>
<organism evidence="12 13">
    <name type="scientific">Glutinoglossum americanum</name>
    <dbReference type="NCBI Taxonomy" id="1670608"/>
    <lineage>
        <taxon>Eukaryota</taxon>
        <taxon>Fungi</taxon>
        <taxon>Dikarya</taxon>
        <taxon>Ascomycota</taxon>
        <taxon>Pezizomycotina</taxon>
        <taxon>Geoglossomycetes</taxon>
        <taxon>Geoglossales</taxon>
        <taxon>Geoglossaceae</taxon>
        <taxon>Glutinoglossum</taxon>
    </lineage>
</organism>
<dbReference type="InterPro" id="IPR036052">
    <property type="entry name" value="TrpB-like_PALP_sf"/>
</dbReference>
<dbReference type="EMBL" id="JAGHQL010000058">
    <property type="protein sequence ID" value="KAH0542215.1"/>
    <property type="molecule type" value="Genomic_DNA"/>
</dbReference>
<protein>
    <recommendedName>
        <fullName evidence="5">L-serine ammonia-lyase</fullName>
        <ecNumber evidence="5">4.3.1.17</ecNumber>
    </recommendedName>
</protein>
<dbReference type="GO" id="GO:0006565">
    <property type="term" value="P:L-serine catabolic process"/>
    <property type="evidence" value="ECO:0007669"/>
    <property type="project" value="TreeGrafter"/>
</dbReference>
<proteinExistence type="inferred from homology"/>
<evidence type="ECO:0000313" key="12">
    <source>
        <dbReference type="EMBL" id="KAH0542215.1"/>
    </source>
</evidence>
<dbReference type="GO" id="GO:0003941">
    <property type="term" value="F:L-serine ammonia-lyase activity"/>
    <property type="evidence" value="ECO:0007669"/>
    <property type="project" value="UniProtKB-EC"/>
</dbReference>
<dbReference type="GO" id="GO:0009097">
    <property type="term" value="P:isoleucine biosynthetic process"/>
    <property type="evidence" value="ECO:0007669"/>
    <property type="project" value="TreeGrafter"/>
</dbReference>
<dbReference type="FunFam" id="3.40.50.1100:FF:000040">
    <property type="entry name" value="L-serine dehydratase, putative"/>
    <property type="match status" value="1"/>
</dbReference>
<evidence type="ECO:0000259" key="11">
    <source>
        <dbReference type="Pfam" id="PF00291"/>
    </source>
</evidence>
<keyword evidence="6" id="KW-0312">Gluconeogenesis</keyword>
<evidence type="ECO:0000256" key="2">
    <source>
        <dbReference type="ARBA" id="ARBA00004496"/>
    </source>
</evidence>
<evidence type="ECO:0000256" key="10">
    <source>
        <dbReference type="ARBA" id="ARBA00049406"/>
    </source>
</evidence>
<comment type="catalytic activity">
    <reaction evidence="10">
        <text>L-serine = pyruvate + NH4(+)</text>
        <dbReference type="Rhea" id="RHEA:19169"/>
        <dbReference type="ChEBI" id="CHEBI:15361"/>
        <dbReference type="ChEBI" id="CHEBI:28938"/>
        <dbReference type="ChEBI" id="CHEBI:33384"/>
        <dbReference type="EC" id="4.3.1.17"/>
    </reaction>
</comment>
<evidence type="ECO:0000256" key="5">
    <source>
        <dbReference type="ARBA" id="ARBA00012093"/>
    </source>
</evidence>
<evidence type="ECO:0000256" key="1">
    <source>
        <dbReference type="ARBA" id="ARBA00001933"/>
    </source>
</evidence>
<dbReference type="Pfam" id="PF00291">
    <property type="entry name" value="PALP"/>
    <property type="match status" value="1"/>
</dbReference>
<dbReference type="EC" id="4.3.1.17" evidence="5"/>
<comment type="pathway">
    <text evidence="3">Carbohydrate biosynthesis; gluconeogenesis.</text>
</comment>
<gene>
    <name evidence="12" type="ORF">FGG08_003337</name>
</gene>
<dbReference type="Proteomes" id="UP000698800">
    <property type="component" value="Unassembled WGS sequence"/>
</dbReference>
<keyword evidence="7" id="KW-0963">Cytoplasm</keyword>
<keyword evidence="13" id="KW-1185">Reference proteome</keyword>
<comment type="similarity">
    <text evidence="4">Belongs to the serine/threonine dehydratase family.</text>
</comment>
<keyword evidence="9" id="KW-0456">Lyase</keyword>
<dbReference type="InterPro" id="IPR050147">
    <property type="entry name" value="Ser/Thr_Dehydratase"/>
</dbReference>
<reference evidence="12" key="1">
    <citation type="submission" date="2021-03" db="EMBL/GenBank/DDBJ databases">
        <title>Comparative genomics and phylogenomic investigation of the class Geoglossomycetes provide insights into ecological specialization and systematics.</title>
        <authorList>
            <person name="Melie T."/>
            <person name="Pirro S."/>
            <person name="Miller A.N."/>
            <person name="Quandt A."/>
        </authorList>
    </citation>
    <scope>NUCLEOTIDE SEQUENCE</scope>
    <source>
        <strain evidence="12">GBOQ0MN5Z8</strain>
    </source>
</reference>
<evidence type="ECO:0000256" key="6">
    <source>
        <dbReference type="ARBA" id="ARBA00022432"/>
    </source>
</evidence>
<comment type="cofactor">
    <cofactor evidence="1">
        <name>pyridoxal 5'-phosphate</name>
        <dbReference type="ChEBI" id="CHEBI:597326"/>
    </cofactor>
</comment>
<sequence>MLARLHDHPSTSPPHFYASSGGNAGLACATAARSLGLPSTIAVPQSTSPLMIRKIRTAGSAVVQTGCTWKEADTYLRTELLTRDEGGIYVPPFDHADIWAGNATVLSEIIEQMEDLGAGVPDVLTCSVGGGGLLNGLVHGLSAVDPACRPTILAVETRGADSMHQSLVAESLITLPGITSLATSLGATQVSEQTFRYAMDPEKKIVSRVLSDEEAVRGCVELADRERVIVEAACGVCVAAVCEEGRRGEGWVKGEGTTVVIVVCGGSNCSVEMLAEWRREFGGLEKGEVVAGEKAADVVSGLQTPPEEKV</sequence>
<dbReference type="PROSITE" id="PS51257">
    <property type="entry name" value="PROKAR_LIPOPROTEIN"/>
    <property type="match status" value="1"/>
</dbReference>
<keyword evidence="8" id="KW-0663">Pyridoxal phosphate</keyword>
<evidence type="ECO:0000256" key="8">
    <source>
        <dbReference type="ARBA" id="ARBA00022898"/>
    </source>
</evidence>
<dbReference type="AlphaFoldDB" id="A0A9P8IB63"/>
<evidence type="ECO:0000256" key="4">
    <source>
        <dbReference type="ARBA" id="ARBA00010869"/>
    </source>
</evidence>
<dbReference type="GO" id="GO:0005737">
    <property type="term" value="C:cytoplasm"/>
    <property type="evidence" value="ECO:0007669"/>
    <property type="project" value="UniProtKB-SubCell"/>
</dbReference>
<dbReference type="PANTHER" id="PTHR48078">
    <property type="entry name" value="THREONINE DEHYDRATASE, MITOCHONDRIAL-RELATED"/>
    <property type="match status" value="1"/>
</dbReference>
<dbReference type="SUPFAM" id="SSF53686">
    <property type="entry name" value="Tryptophan synthase beta subunit-like PLP-dependent enzymes"/>
    <property type="match status" value="1"/>
</dbReference>
<comment type="subcellular location">
    <subcellularLocation>
        <location evidence="2">Cytoplasm</location>
    </subcellularLocation>
</comment>
<dbReference type="GO" id="GO:0004794">
    <property type="term" value="F:threonine deaminase activity"/>
    <property type="evidence" value="ECO:0007669"/>
    <property type="project" value="TreeGrafter"/>
</dbReference>
<dbReference type="InterPro" id="IPR001926">
    <property type="entry name" value="TrpB-like_PALP"/>
</dbReference>
<dbReference type="PANTHER" id="PTHR48078:SF2">
    <property type="entry name" value="CATABOLIC L-SERINE_THREONINE DEHYDRATASE"/>
    <property type="match status" value="1"/>
</dbReference>
<evidence type="ECO:0000313" key="13">
    <source>
        <dbReference type="Proteomes" id="UP000698800"/>
    </source>
</evidence>
<comment type="caution">
    <text evidence="12">The sequence shown here is derived from an EMBL/GenBank/DDBJ whole genome shotgun (WGS) entry which is preliminary data.</text>
</comment>
<dbReference type="OrthoDB" id="7773036at2759"/>
<feature type="domain" description="Tryptophan synthase beta chain-like PALP" evidence="11">
    <location>
        <begin position="12"/>
        <end position="265"/>
    </location>
</feature>
<accession>A0A9P8IB63</accession>
<evidence type="ECO:0000256" key="9">
    <source>
        <dbReference type="ARBA" id="ARBA00023239"/>
    </source>
</evidence>
<dbReference type="Gene3D" id="3.40.50.1100">
    <property type="match status" value="2"/>
</dbReference>
<name>A0A9P8IB63_9PEZI</name>